<dbReference type="EMBL" id="JACIDS010000001">
    <property type="protein sequence ID" value="MBB3929866.1"/>
    <property type="molecule type" value="Genomic_DNA"/>
</dbReference>
<dbReference type="Gene3D" id="3.10.50.40">
    <property type="match status" value="1"/>
</dbReference>
<evidence type="ECO:0000313" key="16">
    <source>
        <dbReference type="EMBL" id="MBB3929866.1"/>
    </source>
</evidence>
<evidence type="ECO:0000256" key="13">
    <source>
        <dbReference type="ARBA" id="ARBA00042775"/>
    </source>
</evidence>
<dbReference type="Pfam" id="PF13624">
    <property type="entry name" value="SurA_N_3"/>
    <property type="match status" value="1"/>
</dbReference>
<dbReference type="SUPFAM" id="SSF54534">
    <property type="entry name" value="FKBP-like"/>
    <property type="match status" value="1"/>
</dbReference>
<comment type="similarity">
    <text evidence="11">Belongs to the PpiD chaperone family.</text>
</comment>
<evidence type="ECO:0000256" key="11">
    <source>
        <dbReference type="ARBA" id="ARBA00038408"/>
    </source>
</evidence>
<keyword evidence="7 14" id="KW-0472">Membrane</keyword>
<gene>
    <name evidence="16" type="ORF">GGR25_000885</name>
</gene>
<organism evidence="16 17">
    <name type="scientific">Kaistia hirudinis</name>
    <dbReference type="NCBI Taxonomy" id="1293440"/>
    <lineage>
        <taxon>Bacteria</taxon>
        <taxon>Pseudomonadati</taxon>
        <taxon>Pseudomonadota</taxon>
        <taxon>Alphaproteobacteria</taxon>
        <taxon>Hyphomicrobiales</taxon>
        <taxon>Kaistiaceae</taxon>
        <taxon>Kaistia</taxon>
    </lineage>
</organism>
<evidence type="ECO:0000256" key="3">
    <source>
        <dbReference type="ARBA" id="ARBA00022475"/>
    </source>
</evidence>
<evidence type="ECO:0000256" key="12">
    <source>
        <dbReference type="ARBA" id="ARBA00040743"/>
    </source>
</evidence>
<evidence type="ECO:0000256" key="5">
    <source>
        <dbReference type="ARBA" id="ARBA00022692"/>
    </source>
</evidence>
<proteinExistence type="inferred from homology"/>
<keyword evidence="6 14" id="KW-1133">Transmembrane helix</keyword>
<evidence type="ECO:0000256" key="4">
    <source>
        <dbReference type="ARBA" id="ARBA00022519"/>
    </source>
</evidence>
<keyword evidence="8" id="KW-0143">Chaperone</keyword>
<evidence type="ECO:0000256" key="1">
    <source>
        <dbReference type="ARBA" id="ARBA00004382"/>
    </source>
</evidence>
<comment type="subcellular location">
    <subcellularLocation>
        <location evidence="1">Cell inner membrane</location>
        <topology evidence="1">Single-pass type II membrane protein</topology>
        <orientation evidence="1">Periplasmic side</orientation>
    </subcellularLocation>
</comment>
<protein>
    <recommendedName>
        <fullName evidence="2">Parvulin-like PPIase</fullName>
    </recommendedName>
    <alternativeName>
        <fullName evidence="9">Peptidyl-prolyl cis-trans isomerase plp</fullName>
    </alternativeName>
    <alternativeName>
        <fullName evidence="12">Periplasmic chaperone PpiD</fullName>
    </alternativeName>
    <alternativeName>
        <fullName evidence="13">Periplasmic folding chaperone</fullName>
    </alternativeName>
    <alternativeName>
        <fullName evidence="10">Rotamase plp</fullName>
    </alternativeName>
</protein>
<keyword evidence="4" id="KW-0997">Cell inner membrane</keyword>
<name>A0A840AN67_9HYPH</name>
<dbReference type="InterPro" id="IPR052029">
    <property type="entry name" value="PpiD_chaperone"/>
</dbReference>
<dbReference type="InterPro" id="IPR027304">
    <property type="entry name" value="Trigger_fact/SurA_dom_sf"/>
</dbReference>
<feature type="transmembrane region" description="Helical" evidence="14">
    <location>
        <begin position="12"/>
        <end position="34"/>
    </location>
</feature>
<dbReference type="Gene3D" id="1.10.4030.10">
    <property type="entry name" value="Porin chaperone SurA, peptide-binding domain"/>
    <property type="match status" value="1"/>
</dbReference>
<dbReference type="Proteomes" id="UP000553963">
    <property type="component" value="Unassembled WGS sequence"/>
</dbReference>
<evidence type="ECO:0000256" key="2">
    <source>
        <dbReference type="ARBA" id="ARBA00018370"/>
    </source>
</evidence>
<evidence type="ECO:0000259" key="15">
    <source>
        <dbReference type="Pfam" id="PF13145"/>
    </source>
</evidence>
<reference evidence="16 17" key="1">
    <citation type="submission" date="2020-08" db="EMBL/GenBank/DDBJ databases">
        <title>Genomic Encyclopedia of Type Strains, Phase IV (KMG-IV): sequencing the most valuable type-strain genomes for metagenomic binning, comparative biology and taxonomic classification.</title>
        <authorList>
            <person name="Goeker M."/>
        </authorList>
    </citation>
    <scope>NUCLEOTIDE SEQUENCE [LARGE SCALE GENOMIC DNA]</scope>
    <source>
        <strain evidence="16 17">DSM 25966</strain>
    </source>
</reference>
<evidence type="ECO:0000256" key="8">
    <source>
        <dbReference type="ARBA" id="ARBA00023186"/>
    </source>
</evidence>
<dbReference type="InterPro" id="IPR000297">
    <property type="entry name" value="PPIase_PpiC"/>
</dbReference>
<dbReference type="Pfam" id="PF13145">
    <property type="entry name" value="Rotamase_2"/>
    <property type="match status" value="1"/>
</dbReference>
<evidence type="ECO:0000313" key="17">
    <source>
        <dbReference type="Proteomes" id="UP000553963"/>
    </source>
</evidence>
<sequence>MLETMRRYASGWVAQILIGILIVSFAIWGIAGALSGINTNTVAQVGNTEITVVDFDRAYRGAIDNLSQRVGQAITPDQAKAFGLPNQVLGQLIAEAALDDQADTLGLGVSQDTLIKEIGEDPAFKGPAGTFDRTFFVQRLRQRGMTEDDYVMEREASEKRRQLAATLSAGATLPTALAEALHAYQTEARTISYIVIPASAIPDVGQPNADELTAYFNDHKADWRAPEMREISYVKLQPEDILDPQAITDADAQKYYDANKTSYTTPETRHVYQLIFTDESTAQAAAASLKGGATFESAVEGSGRKMEDADLGVVTRDKLIDPKVAEAAFSLAPNTASDVIVGSFGPVIVYATDLMPEHVKPFDEVKDEIKQDLALTAARNDIATIRDSIEDAKAGGATLDEIATKNKLKLVKVDVDQSGNDAEGKPVDDLPAKDALLKGAFESDVGIDNASIPTDDNGSVWYAVNSINPAHDRTLDEVRQKVVDAWRKATTADRLAAKAKEIADSVGTKGETLEAAASALSLKVETDSGQTRGSKPPADFSVDALKAAFGGPKGHVATAPGADPDQQIVLKVDDVTETPFKAGDPAVAAVEKQLAEAIQNDLLQQYVNELQNSLGASINQTAVQRVIGAS</sequence>
<feature type="domain" description="PpiC" evidence="15">
    <location>
        <begin position="247"/>
        <end position="367"/>
    </location>
</feature>
<keyword evidence="16" id="KW-0413">Isomerase</keyword>
<accession>A0A840AN67</accession>
<keyword evidence="3" id="KW-1003">Cell membrane</keyword>
<evidence type="ECO:0000256" key="9">
    <source>
        <dbReference type="ARBA" id="ARBA00030642"/>
    </source>
</evidence>
<dbReference type="InterPro" id="IPR046357">
    <property type="entry name" value="PPIase_dom_sf"/>
</dbReference>
<dbReference type="PANTHER" id="PTHR47529">
    <property type="entry name" value="PEPTIDYL-PROLYL CIS-TRANS ISOMERASE D"/>
    <property type="match status" value="1"/>
</dbReference>
<dbReference type="GO" id="GO:0003755">
    <property type="term" value="F:peptidyl-prolyl cis-trans isomerase activity"/>
    <property type="evidence" value="ECO:0007669"/>
    <property type="project" value="InterPro"/>
</dbReference>
<comment type="caution">
    <text evidence="16">The sequence shown here is derived from an EMBL/GenBank/DDBJ whole genome shotgun (WGS) entry which is preliminary data.</text>
</comment>
<evidence type="ECO:0000256" key="6">
    <source>
        <dbReference type="ARBA" id="ARBA00022989"/>
    </source>
</evidence>
<evidence type="ECO:0000256" key="7">
    <source>
        <dbReference type="ARBA" id="ARBA00023136"/>
    </source>
</evidence>
<evidence type="ECO:0000256" key="10">
    <source>
        <dbReference type="ARBA" id="ARBA00031484"/>
    </source>
</evidence>
<keyword evidence="17" id="KW-1185">Reference proteome</keyword>
<keyword evidence="5 14" id="KW-0812">Transmembrane</keyword>
<dbReference type="GO" id="GO:0005886">
    <property type="term" value="C:plasma membrane"/>
    <property type="evidence" value="ECO:0007669"/>
    <property type="project" value="UniProtKB-SubCell"/>
</dbReference>
<dbReference type="AlphaFoldDB" id="A0A840AN67"/>
<dbReference type="SUPFAM" id="SSF109998">
    <property type="entry name" value="Triger factor/SurA peptide-binding domain-like"/>
    <property type="match status" value="1"/>
</dbReference>
<evidence type="ECO:0000256" key="14">
    <source>
        <dbReference type="SAM" id="Phobius"/>
    </source>
</evidence>
<dbReference type="PANTHER" id="PTHR47529:SF1">
    <property type="entry name" value="PERIPLASMIC CHAPERONE PPID"/>
    <property type="match status" value="1"/>
</dbReference>